<reference evidence="1" key="1">
    <citation type="submission" date="2016-04" db="EMBL/GenBank/DDBJ databases">
        <title>Complete sequences of multidrug resistance plasmids bearing rmtG16S ribosomal RNA methyltransferase genes.</title>
        <authorList>
            <person name="Bueno M.F.C."/>
            <person name="Francisco G.R."/>
            <person name="Doi Y."/>
            <person name="Garcia D.O."/>
        </authorList>
    </citation>
    <scope>NUCLEOTIDE SEQUENCE</scope>
    <source>
        <strain evidence="1">K-109-R</strain>
        <plasmid evidence="1">unnamed</plasmid>
    </source>
</reference>
<protein>
    <submittedName>
        <fullName evidence="1">Uncharacterized protein</fullName>
    </submittedName>
</protein>
<geneLocation type="plasmid" evidence="1">
    <name>unnamed</name>
</geneLocation>
<accession>A0A1J0QYY3</accession>
<evidence type="ECO:0000313" key="1">
    <source>
        <dbReference type="EMBL" id="APD70466.1"/>
    </source>
</evidence>
<sequence>MIGMWCINDIVSSMDPSGAPILQDAETQQSLIDQITLLINQQ</sequence>
<dbReference type="EMBL" id="KX029331">
    <property type="protein sequence ID" value="APD70466.1"/>
    <property type="molecule type" value="Genomic_DNA"/>
</dbReference>
<dbReference type="AlphaFoldDB" id="A0A1J0QYY3"/>
<name>A0A1J0QYY3_KLEPN</name>
<proteinExistence type="predicted"/>
<organism evidence="1">
    <name type="scientific">Klebsiella pneumoniae</name>
    <dbReference type="NCBI Taxonomy" id="573"/>
    <lineage>
        <taxon>Bacteria</taxon>
        <taxon>Pseudomonadati</taxon>
        <taxon>Pseudomonadota</taxon>
        <taxon>Gammaproteobacteria</taxon>
        <taxon>Enterobacterales</taxon>
        <taxon>Enterobacteriaceae</taxon>
        <taxon>Klebsiella/Raoultella group</taxon>
        <taxon>Klebsiella</taxon>
        <taxon>Klebsiella pneumoniae complex</taxon>
    </lineage>
</organism>
<keyword evidence="1" id="KW-0614">Plasmid</keyword>